<feature type="region of interest" description="Disordered" evidence="1">
    <location>
        <begin position="200"/>
        <end position="222"/>
    </location>
</feature>
<name>A0ABN5DZM2_9BACT</name>
<reference evidence="3" key="1">
    <citation type="submission" date="2017-10" db="EMBL/GenBank/DDBJ databases">
        <title>Genome-wide analysis of the first isolated strain mycoplasma dispar GS01.</title>
        <authorList>
            <person name="Hao H."/>
            <person name="Chen S."/>
            <person name="Zhao P."/>
            <person name="Chu Y."/>
            <person name="Liu Y."/>
        </authorList>
    </citation>
    <scope>NUCLEOTIDE SEQUENCE [LARGE SCALE GENOMIC DNA]</scope>
    <source>
        <strain evidence="3">GS01</strain>
    </source>
</reference>
<dbReference type="NCBIfam" id="NF045828">
    <property type="entry name" value="P97_adhes_Nterm"/>
    <property type="match status" value="1"/>
</dbReference>
<feature type="compositionally biased region" description="Low complexity" evidence="1">
    <location>
        <begin position="202"/>
        <end position="214"/>
    </location>
</feature>
<dbReference type="EMBL" id="CP024161">
    <property type="protein sequence ID" value="ATP59897.1"/>
    <property type="molecule type" value="Genomic_DNA"/>
</dbReference>
<keyword evidence="2" id="KW-0472">Membrane</keyword>
<keyword evidence="2" id="KW-0812">Transmembrane</keyword>
<organism evidence="3 4">
    <name type="scientific">Mesomycoplasma dispar</name>
    <dbReference type="NCBI Taxonomy" id="86660"/>
    <lineage>
        <taxon>Bacteria</taxon>
        <taxon>Bacillati</taxon>
        <taxon>Mycoplasmatota</taxon>
        <taxon>Mycoplasmoidales</taxon>
        <taxon>Metamycoplasmataceae</taxon>
        <taxon>Mesomycoplasma</taxon>
    </lineage>
</organism>
<dbReference type="InterPro" id="IPR054789">
    <property type="entry name" value="P97_adhes_N"/>
</dbReference>
<evidence type="ECO:0000313" key="3">
    <source>
        <dbReference type="EMBL" id="ATP59897.1"/>
    </source>
</evidence>
<keyword evidence="2" id="KW-1133">Transmembrane helix</keyword>
<feature type="compositionally biased region" description="Basic and acidic residues" evidence="1">
    <location>
        <begin position="811"/>
        <end position="824"/>
    </location>
</feature>
<accession>A0ABN5DZM2</accession>
<sequence>MNKLLKSKTFKIGLASGIVGIGIFGLTVGLSSTAKYNSENPRKKANDFAAKVSNLAFSLDAFDPNSDYKTVKNALLDNNNQIKNPDEVLKSFSFFQKNGENLEKINFEDTEFTSAKIKYHILEIVPDDANQNFKVKFQASQKLANGDVAKSDIYEQTVAFAKQANLLIAEFNFSLKKITDKLNEKIQNLLSTKISNFAEEGQSSQKTTTSKSATLPTSSNQKDVSTLRAVDFQQDLNQSLSPKDFGTKLASYFPTLNNLVESLNNSEENKIPNQTGRIFDFNFIRDRSTNQYVSVQNQVPSFFLEADLTTDARETLGSNVDFKRIINAVKLEKKDKTSYFLDLNDFISNLTLKNPVVSDFADTTSSKFASEFLADVKSGFFSDQSERSKNTKSEIDKLLKSSKLGFSYGKLEEKFKNHKTSSLSYSFDTLKATIDKNDKTKVLIPYTIEINDGFFLQGGSSSSQIATKSGVLELSGFKNLDQKELPKQNKDLFSRRYLEKLGESQDDAKKKQVVFAAGGQIRTSSRPLAKEEFEELFKDSDKNRTEIRKALASNYDFDFGPYFSLLDSWTGKTRFPKLEDIKKLSRDEAKSTADKNVSAINSRDFFRDGHQVASFFQDLLTKDQKTILETLFELSKKWGIVDEKVTLPKSLLEAKGNMFAEADKVELKVKAAPSVPQPAAVAAPVAAAPAETSAETDIKKLSFNDLWQDLSGFGFYGTLILPEEIKKTLTSEKTDVEVFEELKKHKISQFDNPTKPNNDKKLTEGTKFEKFGDVLKAFFLKAAQFDNFKSWTKLDENLKYSLEFTKETEEEKSSVEEKIKKAETDATPETEGTPNQGKKAEGAQNQGKKVEGAQNQGKKAEGAQNQGTQNQGKILPVKFSFKISYGEDNQEKNFKTPEVKLFLQLDSDDLYNKRKDIKELDNAILSIPREYGETTLEAGKFESLKLENTTQPSDSSKKVKVSEYLDELGKKIEEHLKEKKYETKVESIEESTDKNTKTLFFRLKKSDSVSSQGSGGGTGGSVSSDEKISTLKFKVTVKKGQNAARNTNTQDQQANRGNQGAAPNQASQPGAAK</sequence>
<feature type="region of interest" description="Disordered" evidence="1">
    <location>
        <begin position="1003"/>
        <end position="1073"/>
    </location>
</feature>
<evidence type="ECO:0000256" key="1">
    <source>
        <dbReference type="SAM" id="MobiDB-lite"/>
    </source>
</evidence>
<feature type="region of interest" description="Disordered" evidence="1">
    <location>
        <begin position="811"/>
        <end position="871"/>
    </location>
</feature>
<dbReference type="Proteomes" id="UP000224629">
    <property type="component" value="Chromosome"/>
</dbReference>
<dbReference type="RefSeq" id="WP_099452105.1">
    <property type="nucleotide sequence ID" value="NZ_CP024161.1"/>
</dbReference>
<evidence type="ECO:0000313" key="4">
    <source>
        <dbReference type="Proteomes" id="UP000224629"/>
    </source>
</evidence>
<gene>
    <name evidence="3" type="ORF">CSW10_03100</name>
</gene>
<feature type="transmembrane region" description="Helical" evidence="2">
    <location>
        <begin position="12"/>
        <end position="34"/>
    </location>
</feature>
<feature type="compositionally biased region" description="Polar residues" evidence="1">
    <location>
        <begin position="1043"/>
        <end position="1073"/>
    </location>
</feature>
<proteinExistence type="predicted"/>
<protein>
    <submittedName>
        <fullName evidence="3">Adhesin</fullName>
    </submittedName>
</protein>
<feature type="compositionally biased region" description="Polar residues" evidence="1">
    <location>
        <begin position="843"/>
        <end position="871"/>
    </location>
</feature>
<keyword evidence="4" id="KW-1185">Reference proteome</keyword>
<evidence type="ECO:0000256" key="2">
    <source>
        <dbReference type="SAM" id="Phobius"/>
    </source>
</evidence>